<dbReference type="NCBIfam" id="TIGR03568">
    <property type="entry name" value="NeuC_NnaA"/>
    <property type="match status" value="1"/>
</dbReference>
<gene>
    <name evidence="2" type="primary">legG_1</name>
    <name evidence="2" type="ORF">AMURIS_01077</name>
</gene>
<dbReference type="EMBL" id="OFSM01000004">
    <property type="protein sequence ID" value="SOY28370.1"/>
    <property type="molecule type" value="Genomic_DNA"/>
</dbReference>
<accession>A0A2K4ZD54</accession>
<dbReference type="Gene3D" id="3.40.50.2000">
    <property type="entry name" value="Glycogen Phosphorylase B"/>
    <property type="match status" value="2"/>
</dbReference>
<dbReference type="Proteomes" id="UP000236311">
    <property type="component" value="Unassembled WGS sequence"/>
</dbReference>
<dbReference type="InterPro" id="IPR020004">
    <property type="entry name" value="UDP-GlcNAc_Epase"/>
</dbReference>
<dbReference type="AlphaFoldDB" id="A0A2K4ZD54"/>
<keyword evidence="2" id="KW-0378">Hydrolase</keyword>
<proteinExistence type="predicted"/>
<keyword evidence="3" id="KW-1185">Reference proteome</keyword>
<dbReference type="InterPro" id="IPR003331">
    <property type="entry name" value="UDP_GlcNAc_Epimerase_2_dom"/>
</dbReference>
<protein>
    <submittedName>
        <fullName evidence="2">GDP/UDP-N,N'-diacetylbacillosamine 2-epimerase (Hydrolyzing)</fullName>
        <ecNumber evidence="2">3.2.1.184</ecNumber>
    </submittedName>
</protein>
<dbReference type="SUPFAM" id="SSF53756">
    <property type="entry name" value="UDP-Glycosyltransferase/glycogen phosphorylase"/>
    <property type="match status" value="1"/>
</dbReference>
<sequence>MKKIVILTATRAEYGLLKPIMEKFLDDSYYDTRIVVTGMHLSPEFGMTVREIETDNLPIDKKIEIILSSDTPVALSKSMGLALISFSEYFEECKPDAVLVLGDRYETLAVCCAAMNARIPIFHLHGGETTEGAIDEAIRHSLTKISYLHFTSTETYRKRVIQLGEFPDRVFNVGAMGVENAVNARCMSVSELEESIGFVLGEKYAVGTFHPVTLEKATAGRQMEELFAALDQYKDIRYLFTGANSDTDGRNINQMLKDYAKCNDNFCFVDSLGIKRYLSALKNSLFVIGNSSSGLVEAPSFKIPTINIGDRQRGRISGETVIHCKTERYAIEEAIHKAMDCSFRAAIKKAENPYGDGHTSEKIVEIIKDCFVNDRIDIKKKFFDINFTI</sequence>
<dbReference type="Pfam" id="PF02350">
    <property type="entry name" value="Epimerase_2"/>
    <property type="match status" value="1"/>
</dbReference>
<dbReference type="PANTHER" id="PTHR43174:SF3">
    <property type="entry name" value="UDP-N-ACETYLGLUCOSAMINE 2-EPIMERASE"/>
    <property type="match status" value="1"/>
</dbReference>
<evidence type="ECO:0000313" key="2">
    <source>
        <dbReference type="EMBL" id="SOY28370.1"/>
    </source>
</evidence>
<dbReference type="RefSeq" id="WP_103238456.1">
    <property type="nucleotide sequence ID" value="NZ_JANJZD010000004.1"/>
</dbReference>
<dbReference type="GO" id="GO:0102388">
    <property type="term" value="F:UDP-N,N'-diacetylbacillosamine 2-epimerase activity"/>
    <property type="evidence" value="ECO:0007669"/>
    <property type="project" value="UniProtKB-EC"/>
</dbReference>
<dbReference type="PANTHER" id="PTHR43174">
    <property type="entry name" value="UDP-N-ACETYLGLUCOSAMINE 2-EPIMERASE"/>
    <property type="match status" value="1"/>
</dbReference>
<dbReference type="GO" id="GO:0006047">
    <property type="term" value="P:UDP-N-acetylglucosamine metabolic process"/>
    <property type="evidence" value="ECO:0007669"/>
    <property type="project" value="InterPro"/>
</dbReference>
<feature type="domain" description="UDP-N-acetylglucosamine 2-epimerase" evidence="1">
    <location>
        <begin position="27"/>
        <end position="368"/>
    </location>
</feature>
<reference evidence="2 3" key="1">
    <citation type="submission" date="2018-01" db="EMBL/GenBank/DDBJ databases">
        <authorList>
            <person name="Gaut B.S."/>
            <person name="Morton B.R."/>
            <person name="Clegg M.T."/>
            <person name="Duvall M.R."/>
        </authorList>
    </citation>
    <scope>NUCLEOTIDE SEQUENCE [LARGE SCALE GENOMIC DNA]</scope>
    <source>
        <strain evidence="2">GP69</strain>
    </source>
</reference>
<name>A0A2K4ZD54_9FIRM</name>
<keyword evidence="2" id="KW-0326">Glycosidase</keyword>
<evidence type="ECO:0000313" key="3">
    <source>
        <dbReference type="Proteomes" id="UP000236311"/>
    </source>
</evidence>
<dbReference type="CDD" id="cd03786">
    <property type="entry name" value="GTB_UDP-GlcNAc_2-Epimerase"/>
    <property type="match status" value="1"/>
</dbReference>
<dbReference type="InterPro" id="IPR029767">
    <property type="entry name" value="WecB-like"/>
</dbReference>
<dbReference type="EC" id="3.2.1.184" evidence="2"/>
<organism evidence="2 3">
    <name type="scientific">Acetatifactor muris</name>
    <dbReference type="NCBI Taxonomy" id="879566"/>
    <lineage>
        <taxon>Bacteria</taxon>
        <taxon>Bacillati</taxon>
        <taxon>Bacillota</taxon>
        <taxon>Clostridia</taxon>
        <taxon>Lachnospirales</taxon>
        <taxon>Lachnospiraceae</taxon>
        <taxon>Acetatifactor</taxon>
    </lineage>
</organism>
<evidence type="ECO:0000259" key="1">
    <source>
        <dbReference type="Pfam" id="PF02350"/>
    </source>
</evidence>
<dbReference type="OrthoDB" id="9803238at2"/>